<dbReference type="InterPro" id="IPR013783">
    <property type="entry name" value="Ig-like_fold"/>
</dbReference>
<evidence type="ECO:0000313" key="4">
    <source>
        <dbReference type="Proteomes" id="UP001472866"/>
    </source>
</evidence>
<dbReference type="Proteomes" id="UP001472866">
    <property type="component" value="Chromosome 04"/>
</dbReference>
<protein>
    <submittedName>
        <fullName evidence="3">VCBS repeat-containing protein</fullName>
    </submittedName>
</protein>
<proteinExistence type="predicted"/>
<dbReference type="CDD" id="cd00603">
    <property type="entry name" value="IPT_PCSR"/>
    <property type="match status" value="1"/>
</dbReference>
<dbReference type="InterPro" id="IPR002909">
    <property type="entry name" value="IPT_dom"/>
</dbReference>
<reference evidence="3 4" key="1">
    <citation type="submission" date="2024-03" db="EMBL/GenBank/DDBJ databases">
        <title>Complete genome sequence of the green alga Chloropicon roscoffensis RCC1871.</title>
        <authorList>
            <person name="Lemieux C."/>
            <person name="Pombert J.-F."/>
            <person name="Otis C."/>
            <person name="Turmel M."/>
        </authorList>
    </citation>
    <scope>NUCLEOTIDE SEQUENCE [LARGE SCALE GENOMIC DNA]</scope>
    <source>
        <strain evidence="3 4">RCC1871</strain>
    </source>
</reference>
<dbReference type="EMBL" id="CP151504">
    <property type="protein sequence ID" value="WZN61731.1"/>
    <property type="molecule type" value="Genomic_DNA"/>
</dbReference>
<keyword evidence="1" id="KW-0732">Signal</keyword>
<dbReference type="Gene3D" id="2.130.10.130">
    <property type="entry name" value="Integrin alpha, N-terminal"/>
    <property type="match status" value="2"/>
</dbReference>
<evidence type="ECO:0000313" key="3">
    <source>
        <dbReference type="EMBL" id="WZN61731.1"/>
    </source>
</evidence>
<dbReference type="Pfam" id="PF01833">
    <property type="entry name" value="TIG"/>
    <property type="match status" value="1"/>
</dbReference>
<dbReference type="SUPFAM" id="SSF81296">
    <property type="entry name" value="E set domains"/>
    <property type="match status" value="1"/>
</dbReference>
<dbReference type="AlphaFoldDB" id="A0AAX4P6T6"/>
<dbReference type="InterPro" id="IPR013517">
    <property type="entry name" value="FG-GAP"/>
</dbReference>
<dbReference type="InterPro" id="IPR028994">
    <property type="entry name" value="Integrin_alpha_N"/>
</dbReference>
<feature type="domain" description="IPT/TIG" evidence="2">
    <location>
        <begin position="903"/>
        <end position="985"/>
    </location>
</feature>
<dbReference type="InterPro" id="IPR018247">
    <property type="entry name" value="EF_Hand_1_Ca_BS"/>
</dbReference>
<dbReference type="PANTHER" id="PTHR46580:SF4">
    <property type="entry name" value="ATP_GTP-BINDING PROTEIN"/>
    <property type="match status" value="1"/>
</dbReference>
<keyword evidence="4" id="KW-1185">Reference proteome</keyword>
<name>A0AAX4P6T6_9CHLO</name>
<accession>A0AAX4P6T6</accession>
<sequence>MSLDGAEATVEWCSPRCVDSVVDVLYSFKVSVYDATTSELVSTAETNTGQNGLKCQLDWHARSPAQHRITGLTAYRDYVVRVQSRVHGEQNGPLSDLIESPEIVLRAGVTPRGSGREQVERSGLQTSIRRTSVYYSSYPSSSVDGMGLFPTEELRSQWGGMRHVGSIAFDPDGDGDLDLFIIAGDTCQYSTNGNTCSEYPNVFLENNGSGWFHVHGHFETDEPHPLPDTRYDSRAAVAGDFNGDGYLDLFVANYDDVNELLLNDGTTGKQFVPSTNAGDAVTTTEKSMGVVAGDFDLDGDLDLFVVNYDSKNELFWNDGTGSFTLDDNPDSPLTNAVSYSWTVIAADFNGDGYLDVFEVCSTAFSSSPNYETTNRLYMSDGSGGFTLSSDPEAMGPDDVETRGAVARDFNNDGIIDLYYVNSFQSDKNKLLINDGSGSFTAVGGIDATGKLSSSTSVTSCDIDGDGDQGNFTELGGDLQVEGYAGTCFHATKDSQMSIWASSGGANPYDSGSGQPSYYMPDGSWPIELHSGGGNATSNREATNCMIPVDVDGDGDMDLIVCTLAGSPNKLLINDGTGNFNNLEGAFGDPSSDDHPYTYSATLLDANGDGHIDVFFVNQGQQGSVLYFGTAQGNFEIGVAENEDLFGEGYLAGAYAVAADFNGDGLVDLYLAIHHTYTKNALYLNEGIPASGSMRYRNVSFTKKEDLVQRPEGWSRAAVAVDVDSDGDMDLFVVDYDSTCVLYINDGDAGFTFQSADGQAGVSEFTDTESTWRDVVAADFNGDGSMDLLVAANDINPNALFLNAGDGTFLEVNLGDHGLPSGSSIPGYRLAAVDIDQDGDVDLGWDTESQVALGIATADFDGDGDIDFFYYTRSSYTDKLYLVCGTGYSLLPGTGLCAAPSRRPEVKVVTPLSSPTRGQGLAIIQGNLGMDPAGSVEIGGSPCHVSSYVSRAMWICVVPPGTGTMLQVVAKNYGHTSLASNLFFHYRAPQITGVHPRIFYVHEDFHNDPSNGIYFDIHGYDLGPPGTARTVTVAGAGCTIQGSGDHELFQCHVSPFEEGWNETFLDDGVHSVEITVAGQLISRTKVCRATNENSAFCRCPPGTEYNMDGDDFDTSECRPCNANHYSGKEVSFLLLLVSC</sequence>
<evidence type="ECO:0000259" key="2">
    <source>
        <dbReference type="Pfam" id="PF01833"/>
    </source>
</evidence>
<dbReference type="Gene3D" id="2.60.40.10">
    <property type="entry name" value="Immunoglobulins"/>
    <property type="match status" value="1"/>
</dbReference>
<organism evidence="3 4">
    <name type="scientific">Chloropicon roscoffensis</name>
    <dbReference type="NCBI Taxonomy" id="1461544"/>
    <lineage>
        <taxon>Eukaryota</taxon>
        <taxon>Viridiplantae</taxon>
        <taxon>Chlorophyta</taxon>
        <taxon>Chloropicophyceae</taxon>
        <taxon>Chloropicales</taxon>
        <taxon>Chloropicaceae</taxon>
        <taxon>Chloropicon</taxon>
    </lineage>
</organism>
<dbReference type="Pfam" id="PF13517">
    <property type="entry name" value="FG-GAP_3"/>
    <property type="match status" value="5"/>
</dbReference>
<dbReference type="SUPFAM" id="SSF69318">
    <property type="entry name" value="Integrin alpha N-terminal domain"/>
    <property type="match status" value="2"/>
</dbReference>
<dbReference type="InterPro" id="IPR014756">
    <property type="entry name" value="Ig_E-set"/>
</dbReference>
<evidence type="ECO:0000256" key="1">
    <source>
        <dbReference type="ARBA" id="ARBA00022729"/>
    </source>
</evidence>
<dbReference type="PROSITE" id="PS00018">
    <property type="entry name" value="EF_HAND_1"/>
    <property type="match status" value="1"/>
</dbReference>
<gene>
    <name evidence="3" type="ORF">HKI87_04g32660</name>
</gene>
<dbReference type="PANTHER" id="PTHR46580">
    <property type="entry name" value="SENSOR KINASE-RELATED"/>
    <property type="match status" value="1"/>
</dbReference>